<keyword evidence="1" id="KW-0732">Signal</keyword>
<gene>
    <name evidence="2" type="ORF">H7J73_07990</name>
</gene>
<proteinExistence type="predicted"/>
<accession>A0ABT3C918</accession>
<name>A0ABT3C918_9MYCO</name>
<sequence length="124" mass="12308">MALFTVLPACASAAAVWALLDIAAPSPPTTAPALGDGAVQLVGQVVAVSPESITTRSTDGTTTTFKITPATARFSSDGIPNHVAGNPFSVNETVTVMGVVNDGTPVATSLADQNSGDGPPMDAV</sequence>
<feature type="signal peptide" evidence="1">
    <location>
        <begin position="1"/>
        <end position="23"/>
    </location>
</feature>
<feature type="chain" id="PRO_5046349980" description="DUF5666 domain-containing protein" evidence="1">
    <location>
        <begin position="24"/>
        <end position="124"/>
    </location>
</feature>
<organism evidence="2 3">
    <name type="scientific">Mycolicibacterium komossense</name>
    <dbReference type="NCBI Taxonomy" id="1779"/>
    <lineage>
        <taxon>Bacteria</taxon>
        <taxon>Bacillati</taxon>
        <taxon>Actinomycetota</taxon>
        <taxon>Actinomycetes</taxon>
        <taxon>Mycobacteriales</taxon>
        <taxon>Mycobacteriaceae</taxon>
        <taxon>Mycolicibacterium</taxon>
    </lineage>
</organism>
<reference evidence="2 3" key="1">
    <citation type="journal article" date="2022" name="BMC Genomics">
        <title>Comparative genome analysis of mycobacteria focusing on tRNA and non-coding RNA.</title>
        <authorList>
            <person name="Behra P.R.K."/>
            <person name="Pettersson B.M.F."/>
            <person name="Ramesh M."/>
            <person name="Das S."/>
            <person name="Dasgupta S."/>
            <person name="Kirsebom L.A."/>
        </authorList>
    </citation>
    <scope>NUCLEOTIDE SEQUENCE [LARGE SCALE GENOMIC DNA]</scope>
    <source>
        <strain evidence="2 3">DSM 44078</strain>
    </source>
</reference>
<evidence type="ECO:0000256" key="1">
    <source>
        <dbReference type="SAM" id="SignalP"/>
    </source>
</evidence>
<evidence type="ECO:0008006" key="4">
    <source>
        <dbReference type="Google" id="ProtNLM"/>
    </source>
</evidence>
<comment type="caution">
    <text evidence="2">The sequence shown here is derived from an EMBL/GenBank/DDBJ whole genome shotgun (WGS) entry which is preliminary data.</text>
</comment>
<evidence type="ECO:0000313" key="2">
    <source>
        <dbReference type="EMBL" id="MCV7225972.1"/>
    </source>
</evidence>
<protein>
    <recommendedName>
        <fullName evidence="4">DUF5666 domain-containing protein</fullName>
    </recommendedName>
</protein>
<evidence type="ECO:0000313" key="3">
    <source>
        <dbReference type="Proteomes" id="UP001526201"/>
    </source>
</evidence>
<keyword evidence="3" id="KW-1185">Reference proteome</keyword>
<dbReference type="EMBL" id="JACKTY010000020">
    <property type="protein sequence ID" value="MCV7225972.1"/>
    <property type="molecule type" value="Genomic_DNA"/>
</dbReference>
<dbReference type="Proteomes" id="UP001526201">
    <property type="component" value="Unassembled WGS sequence"/>
</dbReference>